<dbReference type="VEuPathDB" id="AmoebaDB:EIN_312860"/>
<evidence type="ECO:0000256" key="1">
    <source>
        <dbReference type="ARBA" id="ARBA00004496"/>
    </source>
</evidence>
<organism evidence="7 8">
    <name type="scientific">Entamoeba invadens IP1</name>
    <dbReference type="NCBI Taxonomy" id="370355"/>
    <lineage>
        <taxon>Eukaryota</taxon>
        <taxon>Amoebozoa</taxon>
        <taxon>Evosea</taxon>
        <taxon>Archamoebae</taxon>
        <taxon>Mastigamoebida</taxon>
        <taxon>Entamoebidae</taxon>
        <taxon>Entamoeba</taxon>
    </lineage>
</organism>
<evidence type="ECO:0000256" key="3">
    <source>
        <dbReference type="ARBA" id="ARBA00022490"/>
    </source>
</evidence>
<keyword evidence="2" id="KW-0813">Transport</keyword>
<dbReference type="OrthoDB" id="29046at2759"/>
<dbReference type="InterPro" id="IPR001494">
    <property type="entry name" value="Importin-beta_N"/>
</dbReference>
<dbReference type="SUPFAM" id="SSF48371">
    <property type="entry name" value="ARM repeat"/>
    <property type="match status" value="1"/>
</dbReference>
<evidence type="ECO:0000256" key="4">
    <source>
        <dbReference type="ARBA" id="ARBA00022737"/>
    </source>
</evidence>
<feature type="domain" description="Importin N-terminal" evidence="6">
    <location>
        <begin position="20"/>
        <end position="98"/>
    </location>
</feature>
<dbReference type="EMBL" id="KB206312">
    <property type="protein sequence ID" value="ELP92914.1"/>
    <property type="molecule type" value="Genomic_DNA"/>
</dbReference>
<dbReference type="SMART" id="SM00913">
    <property type="entry name" value="IBN_N"/>
    <property type="match status" value="1"/>
</dbReference>
<dbReference type="Pfam" id="PF03810">
    <property type="entry name" value="IBN_N"/>
    <property type="match status" value="1"/>
</dbReference>
<accession>A0A0A1UCL9</accession>
<dbReference type="Gene3D" id="1.25.10.10">
    <property type="entry name" value="Leucine-rich Repeat Variant"/>
    <property type="match status" value="1"/>
</dbReference>
<sequence length="819" mass="91414">MEQFVQAIVATQNPQLRAQAELQLSQFQQSNPQQYMLTLLQVISDKAQNVGVRQIAGLIFKNLFKNRANSQTMADKWIAMNDQIRQMTHTALLGLLVEPDMNIQNLGANIISNIAVIDLKTQRWPDLINFLTVDPTLPKLKAISNIIEDADYPTAEPLFNPVVMLCFKIVSVSVETCVAVLDIIDHIFNFKKVTDDPAKRNQLLQLVLSAVKQNNNDIILKSFQVINTFVDFCFANFSEIEGVMVEVSQKILGLPCTPQVLDVQKTVLNLWETVAKNELDQTTQTRSVIQPVFPLLSQQIIAMIASVPSPTEDIDENDVCFVSQDTLATMVKCVGPSVLTQMSNTIGALYTNPNWQIRFQAMSVFASLLVESGIKPEVISSHVLALGQLLNDQVPINRATSVYVISKVIKFYPDYFGRSEIIGITNKMFSMFGDVEIVTHAIAIFFSGLGSIERLSSYVFSQDFAGKVIHALLDATSKSRNLSMSTLFLTSVSDILKGSKNKGLCIEMDKFLLSSMQSVLFQNPEFLGYTVLVLESCLMNFGDDLMNNPQLVNMHMGIAIQSFNVCPEPALILLDFLVATLKENIKPMFNTLIGKVIEWSRIEMRPDVFLSYILLVGDMALSAQSEFEKYCGDFVGLFLNALLNPEFEITQKNQITEIIGDLIVVGCQNVASQIKNIIGVMYQLIRAETIETKESQMLSAQSKCAALYVLAVILQQFKNAEPLTELIGGMLEAIYYIIKNQHFGEDFSLVSSVTGTLYDIFDFKFVTNSPLILNEVKSGNIFQALTRIKSVSVSNDQKVYENNKILSAIEKKIKHAFNI</sequence>
<gene>
    <name evidence="7" type="ORF">EIN_312860</name>
</gene>
<comment type="subcellular location">
    <subcellularLocation>
        <location evidence="1">Cytoplasm</location>
    </subcellularLocation>
</comment>
<protein>
    <recommendedName>
        <fullName evidence="6">Importin N-terminal domain-containing protein</fullName>
    </recommendedName>
</protein>
<dbReference type="AlphaFoldDB" id="A0A0A1UCL9"/>
<evidence type="ECO:0000313" key="8">
    <source>
        <dbReference type="Proteomes" id="UP000014680"/>
    </source>
</evidence>
<dbReference type="GO" id="GO:0031267">
    <property type="term" value="F:small GTPase binding"/>
    <property type="evidence" value="ECO:0007669"/>
    <property type="project" value="InterPro"/>
</dbReference>
<keyword evidence="3" id="KW-0963">Cytoplasm</keyword>
<evidence type="ECO:0000256" key="2">
    <source>
        <dbReference type="ARBA" id="ARBA00022448"/>
    </source>
</evidence>
<dbReference type="GeneID" id="14891894"/>
<dbReference type="GO" id="GO:0005737">
    <property type="term" value="C:cytoplasm"/>
    <property type="evidence" value="ECO:0007669"/>
    <property type="project" value="UniProtKB-SubCell"/>
</dbReference>
<evidence type="ECO:0000259" key="6">
    <source>
        <dbReference type="PROSITE" id="PS50166"/>
    </source>
</evidence>
<dbReference type="PANTHER" id="PTHR10527">
    <property type="entry name" value="IMPORTIN BETA"/>
    <property type="match status" value="1"/>
</dbReference>
<dbReference type="InterPro" id="IPR040122">
    <property type="entry name" value="Importin_beta"/>
</dbReference>
<dbReference type="PROSITE" id="PS50166">
    <property type="entry name" value="IMPORTIN_B_NT"/>
    <property type="match status" value="1"/>
</dbReference>
<evidence type="ECO:0000256" key="5">
    <source>
        <dbReference type="ARBA" id="ARBA00022927"/>
    </source>
</evidence>
<dbReference type="InterPro" id="IPR016024">
    <property type="entry name" value="ARM-type_fold"/>
</dbReference>
<dbReference type="KEGG" id="eiv:EIN_312860"/>
<reference evidence="7 8" key="1">
    <citation type="submission" date="2012-10" db="EMBL/GenBank/DDBJ databases">
        <authorList>
            <person name="Zafar N."/>
            <person name="Inman J."/>
            <person name="Hall N."/>
            <person name="Lorenzi H."/>
            <person name="Caler E."/>
        </authorList>
    </citation>
    <scope>NUCLEOTIDE SEQUENCE [LARGE SCALE GENOMIC DNA]</scope>
    <source>
        <strain evidence="7 8">IP1</strain>
    </source>
</reference>
<keyword evidence="8" id="KW-1185">Reference proteome</keyword>
<evidence type="ECO:0000313" key="7">
    <source>
        <dbReference type="EMBL" id="ELP92914.1"/>
    </source>
</evidence>
<dbReference type="GO" id="GO:0006606">
    <property type="term" value="P:protein import into nucleus"/>
    <property type="evidence" value="ECO:0007669"/>
    <property type="project" value="InterPro"/>
</dbReference>
<proteinExistence type="predicted"/>
<dbReference type="Proteomes" id="UP000014680">
    <property type="component" value="Unassembled WGS sequence"/>
</dbReference>
<name>A0A0A1UCL9_ENTIV</name>
<keyword evidence="5" id="KW-0653">Protein transport</keyword>
<dbReference type="RefSeq" id="XP_004259685.1">
    <property type="nucleotide sequence ID" value="XM_004259637.1"/>
</dbReference>
<keyword evidence="4" id="KW-0677">Repeat</keyword>
<dbReference type="InterPro" id="IPR011989">
    <property type="entry name" value="ARM-like"/>
</dbReference>